<dbReference type="InterPro" id="IPR011599">
    <property type="entry name" value="PFD_alpha_archaea"/>
</dbReference>
<dbReference type="Gene3D" id="1.10.287.370">
    <property type="match status" value="1"/>
</dbReference>
<comment type="caution">
    <text evidence="2">The sequence shown here is derived from an EMBL/GenBank/DDBJ whole genome shotgun (WGS) entry which is preliminary data.</text>
</comment>
<dbReference type="EMBL" id="JBDFQZ010000014">
    <property type="protein sequence ID" value="KAK9663832.1"/>
    <property type="molecule type" value="Genomic_DNA"/>
</dbReference>
<accession>A0AAW1GQM5</accession>
<dbReference type="InterPro" id="IPR004127">
    <property type="entry name" value="Prefoldin_subunit_alpha"/>
</dbReference>
<dbReference type="PANTHER" id="PTHR12674:SF2">
    <property type="entry name" value="PREFOLDIN SUBUNIT 5"/>
    <property type="match status" value="1"/>
</dbReference>
<evidence type="ECO:0008006" key="4">
    <source>
        <dbReference type="Google" id="ProtNLM"/>
    </source>
</evidence>
<dbReference type="GO" id="GO:0051082">
    <property type="term" value="F:unfolded protein binding"/>
    <property type="evidence" value="ECO:0007669"/>
    <property type="project" value="InterPro"/>
</dbReference>
<dbReference type="NCBIfam" id="TIGR00293">
    <property type="entry name" value="prefoldin subunit alpha"/>
    <property type="match status" value="1"/>
</dbReference>
<dbReference type="InterPro" id="IPR009053">
    <property type="entry name" value="Prefoldin"/>
</dbReference>
<dbReference type="GO" id="GO:0006457">
    <property type="term" value="P:protein folding"/>
    <property type="evidence" value="ECO:0007669"/>
    <property type="project" value="InterPro"/>
</dbReference>
<protein>
    <recommendedName>
        <fullName evidence="4">Prefoldin subunit 5</fullName>
    </recommendedName>
</protein>
<dbReference type="Proteomes" id="UP001443914">
    <property type="component" value="Unassembled WGS sequence"/>
</dbReference>
<comment type="similarity">
    <text evidence="1">Belongs to the prefoldin subunit alpha family.</text>
</comment>
<name>A0AAW1GQM5_SAPOF</name>
<evidence type="ECO:0000256" key="1">
    <source>
        <dbReference type="ARBA" id="ARBA00010048"/>
    </source>
</evidence>
<proteinExistence type="inferred from homology"/>
<dbReference type="Pfam" id="PF02996">
    <property type="entry name" value="Prefoldin"/>
    <property type="match status" value="1"/>
</dbReference>
<dbReference type="GO" id="GO:0005737">
    <property type="term" value="C:cytoplasm"/>
    <property type="evidence" value="ECO:0007669"/>
    <property type="project" value="TreeGrafter"/>
</dbReference>
<dbReference type="SUPFAM" id="SSF46579">
    <property type="entry name" value="Prefoldin"/>
    <property type="match status" value="1"/>
</dbReference>
<dbReference type="GO" id="GO:1990114">
    <property type="term" value="P:RNA polymerase II core complex assembly"/>
    <property type="evidence" value="ECO:0007669"/>
    <property type="project" value="TreeGrafter"/>
</dbReference>
<dbReference type="AlphaFoldDB" id="A0AAW1GQM5"/>
<dbReference type="GO" id="GO:0009409">
    <property type="term" value="P:response to cold"/>
    <property type="evidence" value="ECO:0007669"/>
    <property type="project" value="UniProtKB-ARBA"/>
</dbReference>
<dbReference type="GO" id="GO:0016272">
    <property type="term" value="C:prefoldin complex"/>
    <property type="evidence" value="ECO:0007669"/>
    <property type="project" value="InterPro"/>
</dbReference>
<evidence type="ECO:0000313" key="2">
    <source>
        <dbReference type="EMBL" id="KAK9663832.1"/>
    </source>
</evidence>
<evidence type="ECO:0000313" key="3">
    <source>
        <dbReference type="Proteomes" id="UP001443914"/>
    </source>
</evidence>
<dbReference type="GO" id="GO:1990115">
    <property type="term" value="P:RNA polymerase III assembly"/>
    <property type="evidence" value="ECO:0007669"/>
    <property type="project" value="TreeGrafter"/>
</dbReference>
<gene>
    <name evidence="2" type="ORF">RND81_14G001500</name>
</gene>
<reference evidence="2" key="1">
    <citation type="submission" date="2024-03" db="EMBL/GenBank/DDBJ databases">
        <title>WGS assembly of Saponaria officinalis var. Norfolk2.</title>
        <authorList>
            <person name="Jenkins J."/>
            <person name="Shu S."/>
            <person name="Grimwood J."/>
            <person name="Barry K."/>
            <person name="Goodstein D."/>
            <person name="Schmutz J."/>
            <person name="Leebens-Mack J."/>
            <person name="Osbourn A."/>
        </authorList>
    </citation>
    <scope>NUCLEOTIDE SEQUENCE [LARGE SCALE GENOMIC DNA]</scope>
    <source>
        <strain evidence="2">JIC</strain>
    </source>
</reference>
<dbReference type="CDD" id="cd23157">
    <property type="entry name" value="Prefoldin_5"/>
    <property type="match status" value="1"/>
</dbReference>
<sequence>MGSKGGGAAEMRAAEMEKMSVDQLKMVEEQCDGEVKLLQDGINNIRTALSRLDIASTSLHQLSLRPQGKKMLVPLTASLYAPATLDDSHNLLVDIGTGYFVQKTMSEGKDYVLRKINLLKSNYDQLLEIASKKKVIADEAGVVLQSKLKQLASTS</sequence>
<dbReference type="GO" id="GO:1990113">
    <property type="term" value="P:RNA polymerase I assembly"/>
    <property type="evidence" value="ECO:0007669"/>
    <property type="project" value="TreeGrafter"/>
</dbReference>
<keyword evidence="3" id="KW-1185">Reference proteome</keyword>
<organism evidence="2 3">
    <name type="scientific">Saponaria officinalis</name>
    <name type="common">Common soapwort</name>
    <name type="synonym">Lychnis saponaria</name>
    <dbReference type="NCBI Taxonomy" id="3572"/>
    <lineage>
        <taxon>Eukaryota</taxon>
        <taxon>Viridiplantae</taxon>
        <taxon>Streptophyta</taxon>
        <taxon>Embryophyta</taxon>
        <taxon>Tracheophyta</taxon>
        <taxon>Spermatophyta</taxon>
        <taxon>Magnoliopsida</taxon>
        <taxon>eudicotyledons</taxon>
        <taxon>Gunneridae</taxon>
        <taxon>Pentapetalae</taxon>
        <taxon>Caryophyllales</taxon>
        <taxon>Caryophyllaceae</taxon>
        <taxon>Caryophylleae</taxon>
        <taxon>Saponaria</taxon>
    </lineage>
</organism>
<dbReference type="PANTHER" id="PTHR12674">
    <property type="entry name" value="PREFOLDIN SUBUNIT 5"/>
    <property type="match status" value="1"/>
</dbReference>